<proteinExistence type="predicted"/>
<keyword evidence="1" id="KW-1133">Transmembrane helix</keyword>
<evidence type="ECO:0000259" key="2">
    <source>
        <dbReference type="Pfam" id="PF06904"/>
    </source>
</evidence>
<dbReference type="STRING" id="1044.EH31_01040"/>
<dbReference type="AlphaFoldDB" id="A0A074MCS4"/>
<keyword evidence="1" id="KW-0472">Membrane</keyword>
<keyword evidence="4" id="KW-1185">Reference proteome</keyword>
<feature type="domain" description="Extensin-like C-terminal" evidence="2">
    <location>
        <begin position="76"/>
        <end position="238"/>
    </location>
</feature>
<accession>A0A074MCS4</accession>
<name>A0A074MCS4_ERYLO</name>
<reference evidence="3 4" key="1">
    <citation type="submission" date="2014-04" db="EMBL/GenBank/DDBJ databases">
        <title>A comprehensive comparison of genomes of Erythrobacter spp. strains.</title>
        <authorList>
            <person name="Zheng Q."/>
        </authorList>
    </citation>
    <scope>NUCLEOTIDE SEQUENCE [LARGE SCALE GENOMIC DNA]</scope>
    <source>
        <strain evidence="3 4">DSM 6997</strain>
    </source>
</reference>
<dbReference type="OrthoDB" id="9809788at2"/>
<gene>
    <name evidence="3" type="ORF">EH31_01040</name>
</gene>
<keyword evidence="1" id="KW-0812">Transmembrane</keyword>
<organism evidence="3 4">
    <name type="scientific">Erythrobacter longus</name>
    <dbReference type="NCBI Taxonomy" id="1044"/>
    <lineage>
        <taxon>Bacteria</taxon>
        <taxon>Pseudomonadati</taxon>
        <taxon>Pseudomonadota</taxon>
        <taxon>Alphaproteobacteria</taxon>
        <taxon>Sphingomonadales</taxon>
        <taxon>Erythrobacteraceae</taxon>
        <taxon>Erythrobacter/Porphyrobacter group</taxon>
        <taxon>Erythrobacter</taxon>
    </lineage>
</organism>
<protein>
    <submittedName>
        <fullName evidence="3">Extensin</fullName>
    </submittedName>
</protein>
<dbReference type="Pfam" id="PF06904">
    <property type="entry name" value="Extensin-like_C"/>
    <property type="match status" value="1"/>
</dbReference>
<dbReference type="eggNOG" id="COG3921">
    <property type="taxonomic scope" value="Bacteria"/>
</dbReference>
<dbReference type="InterPro" id="IPR009683">
    <property type="entry name" value="Extensin-like_C"/>
</dbReference>
<dbReference type="Proteomes" id="UP000027647">
    <property type="component" value="Unassembled WGS sequence"/>
</dbReference>
<sequence>MARKPRSKSRQRKRTGGKRPFLSVALVCIGALAGFAGWNWLERHPQHNPLAPLDLRHPIGLATTTKLVALRDDIPACRAVLDRSEIAYSALPETGEGPCARPDRTELTSFPLRPSVPATTCPVAAALEVWRAKSVAPAAREILGSELSHFEHMGVYNCRRMRGGSSNAWSEHSTGNAIDISAVVLKDGRRISLIDDWDGDADRARFLRQIRDDACGVFAVVLSPDYNAAHADHFHFDQGGTWVGACR</sequence>
<evidence type="ECO:0000313" key="4">
    <source>
        <dbReference type="Proteomes" id="UP000027647"/>
    </source>
</evidence>
<feature type="transmembrane region" description="Helical" evidence="1">
    <location>
        <begin position="21"/>
        <end position="41"/>
    </location>
</feature>
<comment type="caution">
    <text evidence="3">The sequence shown here is derived from an EMBL/GenBank/DDBJ whole genome shotgun (WGS) entry which is preliminary data.</text>
</comment>
<dbReference type="RefSeq" id="WP_051698837.1">
    <property type="nucleotide sequence ID" value="NZ_JMIW01000001.1"/>
</dbReference>
<evidence type="ECO:0000313" key="3">
    <source>
        <dbReference type="EMBL" id="KEO91279.1"/>
    </source>
</evidence>
<evidence type="ECO:0000256" key="1">
    <source>
        <dbReference type="SAM" id="Phobius"/>
    </source>
</evidence>
<dbReference type="EMBL" id="JMIW01000001">
    <property type="protein sequence ID" value="KEO91279.1"/>
    <property type="molecule type" value="Genomic_DNA"/>
</dbReference>